<dbReference type="Gramene" id="TVU43735">
    <property type="protein sequence ID" value="TVU43735"/>
    <property type="gene ID" value="EJB05_10225"/>
</dbReference>
<dbReference type="AlphaFoldDB" id="A0A5J9W704"/>
<proteinExistence type="predicted"/>
<dbReference type="GO" id="GO:0008422">
    <property type="term" value="F:beta-glucosidase activity"/>
    <property type="evidence" value="ECO:0007669"/>
    <property type="project" value="TreeGrafter"/>
</dbReference>
<dbReference type="PANTHER" id="PTHR12654">
    <property type="entry name" value="BILE ACID BETA-GLUCOSIDASE-RELATED"/>
    <property type="match status" value="1"/>
</dbReference>
<organism evidence="2 3">
    <name type="scientific">Eragrostis curvula</name>
    <name type="common">weeping love grass</name>
    <dbReference type="NCBI Taxonomy" id="38414"/>
    <lineage>
        <taxon>Eukaryota</taxon>
        <taxon>Viridiplantae</taxon>
        <taxon>Streptophyta</taxon>
        <taxon>Embryophyta</taxon>
        <taxon>Tracheophyta</taxon>
        <taxon>Spermatophyta</taxon>
        <taxon>Magnoliopsida</taxon>
        <taxon>Liliopsida</taxon>
        <taxon>Poales</taxon>
        <taxon>Poaceae</taxon>
        <taxon>PACMAD clade</taxon>
        <taxon>Chloridoideae</taxon>
        <taxon>Eragrostideae</taxon>
        <taxon>Eragrostidinae</taxon>
        <taxon>Eragrostis</taxon>
    </lineage>
</organism>
<protein>
    <recommendedName>
        <fullName evidence="1">Glycosyl-hydrolase family 116 catalytic region domain-containing protein</fullName>
    </recommendedName>
</protein>
<name>A0A5J9W704_9POAL</name>
<sequence>MRDAAFRTAKGAHDAAWGKDGFGYAFQTPEAWTAEGGYRSLHYMRPLGIWAMQWALSPPKLHMDLRVHAEAASCSPADAALGEAQFEKVAAMLRLPEERQPKGYIWAIYQLVKKMVLPE</sequence>
<dbReference type="Pfam" id="PF04685">
    <property type="entry name" value="DUF608"/>
    <property type="match status" value="1"/>
</dbReference>
<evidence type="ECO:0000259" key="1">
    <source>
        <dbReference type="Pfam" id="PF04685"/>
    </source>
</evidence>
<feature type="domain" description="Glycosyl-hydrolase family 116 catalytic region" evidence="1">
    <location>
        <begin position="1"/>
        <end position="52"/>
    </location>
</feature>
<feature type="non-terminal residue" evidence="2">
    <location>
        <position position="1"/>
    </location>
</feature>
<dbReference type="InterPro" id="IPR052566">
    <property type="entry name" value="Non-lysos_glucosylceramidase"/>
</dbReference>
<reference evidence="2 3" key="1">
    <citation type="journal article" date="2019" name="Sci. Rep.">
        <title>A high-quality genome of Eragrostis curvula grass provides insights into Poaceae evolution and supports new strategies to enhance forage quality.</title>
        <authorList>
            <person name="Carballo J."/>
            <person name="Santos B.A.C.M."/>
            <person name="Zappacosta D."/>
            <person name="Garbus I."/>
            <person name="Selva J.P."/>
            <person name="Gallo C.A."/>
            <person name="Diaz A."/>
            <person name="Albertini E."/>
            <person name="Caccamo M."/>
            <person name="Echenique V."/>
        </authorList>
    </citation>
    <scope>NUCLEOTIDE SEQUENCE [LARGE SCALE GENOMIC DNA]</scope>
    <source>
        <strain evidence="3">cv. Victoria</strain>
        <tissue evidence="2">Leaf</tissue>
    </source>
</reference>
<comment type="caution">
    <text evidence="2">The sequence shown here is derived from an EMBL/GenBank/DDBJ whole genome shotgun (WGS) entry which is preliminary data.</text>
</comment>
<dbReference type="EMBL" id="RWGY01000005">
    <property type="protein sequence ID" value="TVU43735.1"/>
    <property type="molecule type" value="Genomic_DNA"/>
</dbReference>
<dbReference type="PANTHER" id="PTHR12654:SF3">
    <property type="entry name" value="NON-LYSOSOMAL GLUCOSYLCERAMIDASE"/>
    <property type="match status" value="1"/>
</dbReference>
<evidence type="ECO:0000313" key="3">
    <source>
        <dbReference type="Proteomes" id="UP000324897"/>
    </source>
</evidence>
<keyword evidence="3" id="KW-1185">Reference proteome</keyword>
<dbReference type="Proteomes" id="UP000324897">
    <property type="component" value="Unassembled WGS sequence"/>
</dbReference>
<evidence type="ECO:0000313" key="2">
    <source>
        <dbReference type="EMBL" id="TVU43735.1"/>
    </source>
</evidence>
<gene>
    <name evidence="2" type="ORF">EJB05_10225</name>
</gene>
<accession>A0A5J9W704</accession>
<dbReference type="OrthoDB" id="1682878at2759"/>
<dbReference type="InterPro" id="IPR006775">
    <property type="entry name" value="GH116_catalytic"/>
</dbReference>